<reference evidence="2 3" key="2">
    <citation type="submission" date="2017-10" db="EMBL/GenBank/DDBJ databases">
        <title>Extensive intraspecific genome diversity in a model arbuscular mycorrhizal fungus.</title>
        <authorList>
            <person name="Chen E.C.H."/>
            <person name="Morin E."/>
            <person name="Baudet D."/>
            <person name="Noel J."/>
            <person name="Ndikumana S."/>
            <person name="Charron P."/>
            <person name="St-Onge C."/>
            <person name="Giorgi J."/>
            <person name="Grigoriev I.V."/>
            <person name="Roux C."/>
            <person name="Martin F.M."/>
            <person name="Corradi N."/>
        </authorList>
    </citation>
    <scope>NUCLEOTIDE SEQUENCE [LARGE SCALE GENOMIC DNA]</scope>
    <source>
        <strain evidence="2 3">C2</strain>
    </source>
</reference>
<evidence type="ECO:0000313" key="2">
    <source>
        <dbReference type="EMBL" id="PKK57420.1"/>
    </source>
</evidence>
<dbReference type="Proteomes" id="UP000233469">
    <property type="component" value="Unassembled WGS sequence"/>
</dbReference>
<name>A0A2N1M717_9GLOM</name>
<dbReference type="VEuPathDB" id="FungiDB:FUN_021370"/>
<proteinExistence type="predicted"/>
<reference evidence="2 3" key="1">
    <citation type="submission" date="2016-04" db="EMBL/GenBank/DDBJ databases">
        <title>Genome analyses suggest a sexual origin of heterokaryosis in a supposedly ancient asexual fungus.</title>
        <authorList>
            <person name="Ropars J."/>
            <person name="Sedzielewska K."/>
            <person name="Noel J."/>
            <person name="Charron P."/>
            <person name="Farinelli L."/>
            <person name="Marton T."/>
            <person name="Kruger M."/>
            <person name="Pelin A."/>
            <person name="Brachmann A."/>
            <person name="Corradi N."/>
        </authorList>
    </citation>
    <scope>NUCLEOTIDE SEQUENCE [LARGE SCALE GENOMIC DNA]</scope>
    <source>
        <strain evidence="2 3">C2</strain>
    </source>
</reference>
<keyword evidence="1" id="KW-0175">Coiled coil</keyword>
<sequence length="300" mass="34972">MTLITNESMIFHEIYSIAIATPITVYSCDSHFLITKGEIEFAAKLHPVIFSSKFNKKPIYNLRTNKYQEFTNAYVYSIMVKTGNSDPNQAELCESATKEWNNIKRKDKPEIDDIIRGYLATPYNLCDIQTVRSKSSRSREESLPNLPTFHTVDPVQEISVNASAQKKAANEIQIAEKKLTEFEQIYNITTDSQFRLDTYKKIGDLRDEIRSNKERIIKLKRNASYSQKCREKKRKILNENQERNASYSQKCREKKRKILNKNQEVIQYDKPGRPSLLFEHPNLHDHIHDSIEFGAADEKR</sequence>
<feature type="coiled-coil region" evidence="1">
    <location>
        <begin position="165"/>
        <end position="257"/>
    </location>
</feature>
<accession>A0A2N1M717</accession>
<evidence type="ECO:0000313" key="3">
    <source>
        <dbReference type="Proteomes" id="UP000233469"/>
    </source>
</evidence>
<gene>
    <name evidence="2" type="ORF">RhiirC2_798061</name>
</gene>
<comment type="caution">
    <text evidence="2">The sequence shown here is derived from an EMBL/GenBank/DDBJ whole genome shotgun (WGS) entry which is preliminary data.</text>
</comment>
<dbReference type="EMBL" id="LLXL01004408">
    <property type="protein sequence ID" value="PKK57420.1"/>
    <property type="molecule type" value="Genomic_DNA"/>
</dbReference>
<evidence type="ECO:0000256" key="1">
    <source>
        <dbReference type="SAM" id="Coils"/>
    </source>
</evidence>
<protein>
    <submittedName>
        <fullName evidence="2">Uncharacterized protein</fullName>
    </submittedName>
</protein>
<organism evidence="2 3">
    <name type="scientific">Rhizophagus irregularis</name>
    <dbReference type="NCBI Taxonomy" id="588596"/>
    <lineage>
        <taxon>Eukaryota</taxon>
        <taxon>Fungi</taxon>
        <taxon>Fungi incertae sedis</taxon>
        <taxon>Mucoromycota</taxon>
        <taxon>Glomeromycotina</taxon>
        <taxon>Glomeromycetes</taxon>
        <taxon>Glomerales</taxon>
        <taxon>Glomeraceae</taxon>
        <taxon>Rhizophagus</taxon>
    </lineage>
</organism>
<dbReference type="AlphaFoldDB" id="A0A2N1M717"/>
<dbReference type="VEuPathDB" id="FungiDB:RhiirA1_480417"/>
<dbReference type="VEuPathDB" id="FungiDB:RhiirFUN_004361"/>